<gene>
    <name evidence="9" type="ORF">P4S50_16105</name>
</gene>
<reference evidence="9 10" key="1">
    <citation type="submission" date="2023-03" db="EMBL/GenBank/DDBJ databases">
        <title>Complete genome sequence of Tepidibacter sp. SWIR-1, isolated from a deep-sea hydrothermal vent.</title>
        <authorList>
            <person name="Li X."/>
        </authorList>
    </citation>
    <scope>NUCLEOTIDE SEQUENCE [LARGE SCALE GENOMIC DNA]</scope>
    <source>
        <strain evidence="9 10">SWIR-1</strain>
    </source>
</reference>
<accession>A0ABY8EAF9</accession>
<feature type="transmembrane region" description="Helical" evidence="8">
    <location>
        <begin position="18"/>
        <end position="37"/>
    </location>
</feature>
<evidence type="ECO:0000256" key="5">
    <source>
        <dbReference type="ARBA" id="ARBA00022692"/>
    </source>
</evidence>
<organism evidence="9 10">
    <name type="scientific">Tepidibacter hydrothermalis</name>
    <dbReference type="NCBI Taxonomy" id="3036126"/>
    <lineage>
        <taxon>Bacteria</taxon>
        <taxon>Bacillati</taxon>
        <taxon>Bacillota</taxon>
        <taxon>Clostridia</taxon>
        <taxon>Peptostreptococcales</taxon>
        <taxon>Peptostreptococcaceae</taxon>
        <taxon>Tepidibacter</taxon>
    </lineage>
</organism>
<comment type="subcellular location">
    <subcellularLocation>
        <location evidence="1">Cell membrane</location>
        <topology evidence="1">Multi-pass membrane protein</topology>
    </subcellularLocation>
</comment>
<comment type="similarity">
    <text evidence="2">Belongs to the binding-protein-dependent transport system permease family. FecCD subfamily.</text>
</comment>
<keyword evidence="5 8" id="KW-0812">Transmembrane</keyword>
<evidence type="ECO:0000256" key="7">
    <source>
        <dbReference type="ARBA" id="ARBA00023136"/>
    </source>
</evidence>
<dbReference type="InterPro" id="IPR000522">
    <property type="entry name" value="ABC_transptr_permease_BtuC"/>
</dbReference>
<dbReference type="EMBL" id="CP120733">
    <property type="protein sequence ID" value="WFD09888.1"/>
    <property type="molecule type" value="Genomic_DNA"/>
</dbReference>
<feature type="transmembrane region" description="Helical" evidence="8">
    <location>
        <begin position="80"/>
        <end position="100"/>
    </location>
</feature>
<evidence type="ECO:0000256" key="3">
    <source>
        <dbReference type="ARBA" id="ARBA00022448"/>
    </source>
</evidence>
<keyword evidence="3" id="KW-0813">Transport</keyword>
<evidence type="ECO:0000256" key="8">
    <source>
        <dbReference type="SAM" id="Phobius"/>
    </source>
</evidence>
<dbReference type="PANTHER" id="PTHR30472:SF25">
    <property type="entry name" value="ABC TRANSPORTER PERMEASE PROTEIN MJ0876-RELATED"/>
    <property type="match status" value="1"/>
</dbReference>
<name>A0ABY8EAF9_9FIRM</name>
<dbReference type="InterPro" id="IPR037294">
    <property type="entry name" value="ABC_BtuC-like"/>
</dbReference>
<evidence type="ECO:0000313" key="10">
    <source>
        <dbReference type="Proteomes" id="UP001222800"/>
    </source>
</evidence>
<dbReference type="CDD" id="cd06550">
    <property type="entry name" value="TM_ABC_iron-siderophores_like"/>
    <property type="match status" value="1"/>
</dbReference>
<feature type="transmembrane region" description="Helical" evidence="8">
    <location>
        <begin position="328"/>
        <end position="347"/>
    </location>
</feature>
<dbReference type="PANTHER" id="PTHR30472">
    <property type="entry name" value="FERRIC ENTEROBACTIN TRANSPORT SYSTEM PERMEASE PROTEIN"/>
    <property type="match status" value="1"/>
</dbReference>
<dbReference type="SUPFAM" id="SSF81345">
    <property type="entry name" value="ABC transporter involved in vitamin B12 uptake, BtuC"/>
    <property type="match status" value="1"/>
</dbReference>
<keyword evidence="10" id="KW-1185">Reference proteome</keyword>
<feature type="transmembrane region" description="Helical" evidence="8">
    <location>
        <begin position="141"/>
        <end position="160"/>
    </location>
</feature>
<feature type="transmembrane region" description="Helical" evidence="8">
    <location>
        <begin position="172"/>
        <end position="191"/>
    </location>
</feature>
<evidence type="ECO:0000256" key="2">
    <source>
        <dbReference type="ARBA" id="ARBA00007935"/>
    </source>
</evidence>
<sequence>MIKEDNIMDNLETKRKKAFLIGIVLLCLSVLLLIISVNVGRADIKIMDVVKIIVSKITSRNDILSGISKSKVAIVWDIRLPRILVALLVGGGLAVSGAIFQSLLMNPLADPYTIGVSTGAAFGAVLCIYINIFIIQTPMPIMPFAFMGAIVTLLIVMKIANIDGYMSSSNLIIAGIIVSSILSAGISFLKSTSGEQVFAIVYWLMGSLNSRTWSQVIVSLPIILICTFACIYFADDLNILAFGEKEARALGVNTKRTRNIFLICASLITAVCVSVSGIIGFIGLVVPHIVRFSLTSDNKYLIPISSLLGAILLLMADNISRSLFNIDIPVGVITTLFGGPFFIYIFTSKNKSIQ</sequence>
<feature type="transmembrane region" description="Helical" evidence="8">
    <location>
        <begin position="298"/>
        <end position="316"/>
    </location>
</feature>
<keyword evidence="6 8" id="KW-1133">Transmembrane helix</keyword>
<feature type="transmembrane region" description="Helical" evidence="8">
    <location>
        <begin position="112"/>
        <end position="134"/>
    </location>
</feature>
<evidence type="ECO:0000313" key="9">
    <source>
        <dbReference type="EMBL" id="WFD09888.1"/>
    </source>
</evidence>
<protein>
    <submittedName>
        <fullName evidence="9">Iron ABC transporter permease</fullName>
    </submittedName>
</protein>
<dbReference type="Pfam" id="PF01032">
    <property type="entry name" value="FecCD"/>
    <property type="match status" value="1"/>
</dbReference>
<feature type="transmembrane region" description="Helical" evidence="8">
    <location>
        <begin position="260"/>
        <end position="286"/>
    </location>
</feature>
<evidence type="ECO:0000256" key="4">
    <source>
        <dbReference type="ARBA" id="ARBA00022475"/>
    </source>
</evidence>
<keyword evidence="7 8" id="KW-0472">Membrane</keyword>
<keyword evidence="4" id="KW-1003">Cell membrane</keyword>
<evidence type="ECO:0000256" key="1">
    <source>
        <dbReference type="ARBA" id="ARBA00004651"/>
    </source>
</evidence>
<dbReference type="RefSeq" id="WP_277731851.1">
    <property type="nucleotide sequence ID" value="NZ_CP120733.1"/>
</dbReference>
<dbReference type="Proteomes" id="UP001222800">
    <property type="component" value="Chromosome"/>
</dbReference>
<dbReference type="Gene3D" id="1.10.3470.10">
    <property type="entry name" value="ABC transporter involved in vitamin B12 uptake, BtuC"/>
    <property type="match status" value="1"/>
</dbReference>
<feature type="transmembrane region" description="Helical" evidence="8">
    <location>
        <begin position="212"/>
        <end position="234"/>
    </location>
</feature>
<evidence type="ECO:0000256" key="6">
    <source>
        <dbReference type="ARBA" id="ARBA00022989"/>
    </source>
</evidence>
<proteinExistence type="inferred from homology"/>